<keyword evidence="3 7" id="KW-0813">Transport</keyword>
<evidence type="ECO:0000256" key="2">
    <source>
        <dbReference type="ARBA" id="ARBA00006213"/>
    </source>
</evidence>
<sequence length="453" mass="48844">MAAKEQASTARKATVAFRGNEQPLLVWQVHERSHARRPLLIQATSRCLVCDRFKCDHIVARQGMAPKRRSKRKSRFILQPEVDMQPPTMSTNHTDLHSIEQGEESQTPSSPVALPPASGLIRWRWWLLVVANIFFLLTGQTVVALLGRLYYSEGGSSQWMSTISQSTGFPVLFVPLILLTYRSPASKIGVPARTLAAICLGLGLYSTGNSLMYSYGLRYLPVSTFSLISASQLAFNVVFAYFLNGQKITALIINSAVIVTFSAAIIGVNSDNSGDAPRGKFALGLILTLAGSAMTALNLSLVQLLFQKVLKSVSFTVVLKLQICTSVVAATAAVVGLFASGEAGEIRGEVDAYRKGKTAYVMTLVGTAVANQVSSVGGVGLVFMVSSLFSNVVGTVALPIVPIFAVVFFGDKMDGLMVITLLMAIWGFASYVYQQYLDDQKTNNAMTATADAE</sequence>
<dbReference type="EMBL" id="JACMSC010000003">
    <property type="protein sequence ID" value="KAG6527903.1"/>
    <property type="molecule type" value="Genomic_DNA"/>
</dbReference>
<feature type="transmembrane region" description="Helical" evidence="7">
    <location>
        <begin position="318"/>
        <end position="339"/>
    </location>
</feature>
<feature type="transmembrane region" description="Helical" evidence="7">
    <location>
        <begin position="281"/>
        <end position="306"/>
    </location>
</feature>
<accession>A0A8J5HNX9</accession>
<dbReference type="PANTHER" id="PTHR31376:SF2">
    <property type="entry name" value="PURINE PERMEASE 11-RELATED"/>
    <property type="match status" value="1"/>
</dbReference>
<feature type="transmembrane region" description="Helical" evidence="7">
    <location>
        <begin position="359"/>
        <end position="385"/>
    </location>
</feature>
<gene>
    <name evidence="9" type="ORF">ZIOFF_010038</name>
</gene>
<evidence type="ECO:0000313" key="9">
    <source>
        <dbReference type="EMBL" id="KAG6527903.1"/>
    </source>
</evidence>
<feature type="transmembrane region" description="Helical" evidence="7">
    <location>
        <begin position="416"/>
        <end position="433"/>
    </location>
</feature>
<name>A0A8J5HNX9_ZINOF</name>
<protein>
    <recommendedName>
        <fullName evidence="7">Probable purine permease</fullName>
    </recommendedName>
</protein>
<evidence type="ECO:0000256" key="7">
    <source>
        <dbReference type="RuleBase" id="RU368015"/>
    </source>
</evidence>
<keyword evidence="10" id="KW-1185">Reference proteome</keyword>
<feature type="region of interest" description="Disordered" evidence="8">
    <location>
        <begin position="64"/>
        <end position="111"/>
    </location>
</feature>
<dbReference type="PANTHER" id="PTHR31376">
    <property type="entry name" value="OS09G0467300 PROTEIN-RELATED"/>
    <property type="match status" value="1"/>
</dbReference>
<dbReference type="AlphaFoldDB" id="A0A8J5HNX9"/>
<feature type="compositionally biased region" description="Basic residues" evidence="8">
    <location>
        <begin position="66"/>
        <end position="75"/>
    </location>
</feature>
<keyword evidence="6 7" id="KW-0472">Membrane</keyword>
<feature type="transmembrane region" description="Helical" evidence="7">
    <location>
        <begin position="125"/>
        <end position="151"/>
    </location>
</feature>
<feature type="transmembrane region" description="Helical" evidence="7">
    <location>
        <begin position="392"/>
        <end position="410"/>
    </location>
</feature>
<evidence type="ECO:0000256" key="1">
    <source>
        <dbReference type="ARBA" id="ARBA00004141"/>
    </source>
</evidence>
<reference evidence="9 10" key="1">
    <citation type="submission" date="2020-08" db="EMBL/GenBank/DDBJ databases">
        <title>Plant Genome Project.</title>
        <authorList>
            <person name="Zhang R.-G."/>
        </authorList>
    </citation>
    <scope>NUCLEOTIDE SEQUENCE [LARGE SCALE GENOMIC DNA]</scope>
    <source>
        <tissue evidence="9">Rhizome</tissue>
    </source>
</reference>
<dbReference type="GO" id="GO:0016020">
    <property type="term" value="C:membrane"/>
    <property type="evidence" value="ECO:0007669"/>
    <property type="project" value="UniProtKB-SubCell"/>
</dbReference>
<dbReference type="InterPro" id="IPR030182">
    <property type="entry name" value="PUP_plant"/>
</dbReference>
<dbReference type="Proteomes" id="UP000734854">
    <property type="component" value="Unassembled WGS sequence"/>
</dbReference>
<evidence type="ECO:0000256" key="5">
    <source>
        <dbReference type="ARBA" id="ARBA00022989"/>
    </source>
</evidence>
<dbReference type="Pfam" id="PF16913">
    <property type="entry name" value="PUNUT"/>
    <property type="match status" value="1"/>
</dbReference>
<proteinExistence type="inferred from homology"/>
<dbReference type="GO" id="GO:0015211">
    <property type="term" value="F:purine nucleoside transmembrane transporter activity"/>
    <property type="evidence" value="ECO:0007669"/>
    <property type="project" value="UniProtKB-UniRule"/>
</dbReference>
<feature type="transmembrane region" description="Helical" evidence="7">
    <location>
        <begin position="250"/>
        <end position="269"/>
    </location>
</feature>
<dbReference type="GO" id="GO:0005345">
    <property type="term" value="F:purine nucleobase transmembrane transporter activity"/>
    <property type="evidence" value="ECO:0007669"/>
    <property type="project" value="UniProtKB-UniRule"/>
</dbReference>
<evidence type="ECO:0000256" key="4">
    <source>
        <dbReference type="ARBA" id="ARBA00022692"/>
    </source>
</evidence>
<comment type="subcellular location">
    <subcellularLocation>
        <location evidence="1 7">Membrane</location>
        <topology evidence="1 7">Multi-pass membrane protein</topology>
    </subcellularLocation>
</comment>
<keyword evidence="5 7" id="KW-1133">Transmembrane helix</keyword>
<dbReference type="SUPFAM" id="SSF103481">
    <property type="entry name" value="Multidrug resistance efflux transporter EmrE"/>
    <property type="match status" value="1"/>
</dbReference>
<feature type="transmembrane region" description="Helical" evidence="7">
    <location>
        <begin position="163"/>
        <end position="181"/>
    </location>
</feature>
<comment type="caution">
    <text evidence="9">The sequence shown here is derived from an EMBL/GenBank/DDBJ whole genome shotgun (WGS) entry which is preliminary data.</text>
</comment>
<dbReference type="InterPro" id="IPR037185">
    <property type="entry name" value="EmrE-like"/>
</dbReference>
<evidence type="ECO:0000256" key="3">
    <source>
        <dbReference type="ARBA" id="ARBA00022448"/>
    </source>
</evidence>
<evidence type="ECO:0000256" key="8">
    <source>
        <dbReference type="SAM" id="MobiDB-lite"/>
    </source>
</evidence>
<evidence type="ECO:0000313" key="10">
    <source>
        <dbReference type="Proteomes" id="UP000734854"/>
    </source>
</evidence>
<evidence type="ECO:0000256" key="6">
    <source>
        <dbReference type="ARBA" id="ARBA00023136"/>
    </source>
</evidence>
<keyword evidence="4 7" id="KW-0812">Transmembrane</keyword>
<organism evidence="9 10">
    <name type="scientific">Zingiber officinale</name>
    <name type="common">Ginger</name>
    <name type="synonym">Amomum zingiber</name>
    <dbReference type="NCBI Taxonomy" id="94328"/>
    <lineage>
        <taxon>Eukaryota</taxon>
        <taxon>Viridiplantae</taxon>
        <taxon>Streptophyta</taxon>
        <taxon>Embryophyta</taxon>
        <taxon>Tracheophyta</taxon>
        <taxon>Spermatophyta</taxon>
        <taxon>Magnoliopsida</taxon>
        <taxon>Liliopsida</taxon>
        <taxon>Zingiberales</taxon>
        <taxon>Zingiberaceae</taxon>
        <taxon>Zingiber</taxon>
    </lineage>
</organism>
<comment type="similarity">
    <text evidence="2 7">Belongs to the purine permeases (TC 2.A.7.14) family.</text>
</comment>
<feature type="transmembrane region" description="Helical" evidence="7">
    <location>
        <begin position="188"/>
        <end position="207"/>
    </location>
</feature>
<feature type="transmembrane region" description="Helical" evidence="7">
    <location>
        <begin position="219"/>
        <end position="243"/>
    </location>
</feature>